<gene>
    <name evidence="6" type="ORF">M441DRAFT_52858</name>
</gene>
<evidence type="ECO:0008006" key="8">
    <source>
        <dbReference type="Google" id="ProtNLM"/>
    </source>
</evidence>
<organism evidence="6 7">
    <name type="scientific">Trichoderma asperellum (strain ATCC 204424 / CBS 433.97 / NBRC 101777)</name>
    <dbReference type="NCBI Taxonomy" id="1042311"/>
    <lineage>
        <taxon>Eukaryota</taxon>
        <taxon>Fungi</taxon>
        <taxon>Dikarya</taxon>
        <taxon>Ascomycota</taxon>
        <taxon>Pezizomycotina</taxon>
        <taxon>Sordariomycetes</taxon>
        <taxon>Hypocreomycetidae</taxon>
        <taxon>Hypocreales</taxon>
        <taxon>Hypocreaceae</taxon>
        <taxon>Trichoderma</taxon>
    </lineage>
</organism>
<sequence>MLLTNFQSHGATYEQATLLGVVLCLLTALVRYLPTQSVKYAPGPKPLPLLGNIIYFSKMLKNLPVEVPLMAKRFGGTCMMWMGSKPILMIHSLEDAHELLSKRGALTASRPRKNIFTEHVWPKILPFSPAGEEMRFFRRIYTDILGVKQSLQVRKYQNYESIISLAAFCETPDDYESHTSRFSTSVIFSAVYGARVSRLTHPIMVELQDVWTEILRNVQPGRLIIDWLPFLEKLPLRFQPWVKRADSLHARDCAVHMAFLNLLRKQIEAGIEPVCFGVNAIAHQKQEGFDDDLLLGILTAIIVAGSESTASMMQSFIKIMAMNPETQQKAQQELDRVVGPSRLPTWEDQPNLPYTRALIKELHRYSPILTFSFPHLSTDEFVYQGYTIPKDTLLLPCADNLTRDRTRYDDAKAFQPERFLGDDLEAHLSARQNDFRKRDHVNYGFGRRMCPGMPLFPTPLLSFILSS</sequence>
<protein>
    <recommendedName>
        <fullName evidence="8">Cytochrome P450</fullName>
    </recommendedName>
</protein>
<reference evidence="6 7" key="1">
    <citation type="submission" date="2016-07" db="EMBL/GenBank/DDBJ databases">
        <title>Multiple horizontal gene transfer events from other fungi enriched the ability of initially mycotrophic Trichoderma (Ascomycota) to feed on dead plant biomass.</title>
        <authorList>
            <consortium name="DOE Joint Genome Institute"/>
            <person name="Aerts A."/>
            <person name="Atanasova L."/>
            <person name="Chenthamara K."/>
            <person name="Zhang J."/>
            <person name="Grujic M."/>
            <person name="Henrissat B."/>
            <person name="Kuo A."/>
            <person name="Salamov A."/>
            <person name="Lipzen A."/>
            <person name="Labutti K."/>
            <person name="Barry K."/>
            <person name="Miao Y."/>
            <person name="Rahimi M.J."/>
            <person name="Shen Q."/>
            <person name="Grigoriev I.V."/>
            <person name="Kubicek C.P."/>
            <person name="Druzhinina I.S."/>
        </authorList>
    </citation>
    <scope>NUCLEOTIDE SEQUENCE [LARGE SCALE GENOMIC DNA]</scope>
    <source>
        <strain evidence="6 7">CBS 433.97</strain>
    </source>
</reference>
<evidence type="ECO:0000313" key="7">
    <source>
        <dbReference type="Proteomes" id="UP000240493"/>
    </source>
</evidence>
<dbReference type="AlphaFoldDB" id="A0A2T3ZMR5"/>
<accession>A0A2T3ZMR5</accession>
<keyword evidence="7" id="KW-1185">Reference proteome</keyword>
<comment type="cofactor">
    <cofactor evidence="5">
        <name>heme</name>
        <dbReference type="ChEBI" id="CHEBI:30413"/>
    </cofactor>
</comment>
<evidence type="ECO:0000256" key="4">
    <source>
        <dbReference type="ARBA" id="ARBA00023004"/>
    </source>
</evidence>
<dbReference type="EMBL" id="KZ679256">
    <property type="protein sequence ID" value="PTB46084.1"/>
    <property type="molecule type" value="Genomic_DNA"/>
</dbReference>
<dbReference type="STRING" id="1042311.A0A2T3ZMR5"/>
<keyword evidence="5" id="KW-0349">Heme</keyword>
<keyword evidence="4 5" id="KW-0408">Iron</keyword>
<keyword evidence="3" id="KW-0560">Oxidoreductase</keyword>
<dbReference type="GO" id="GO:0005506">
    <property type="term" value="F:iron ion binding"/>
    <property type="evidence" value="ECO:0007669"/>
    <property type="project" value="InterPro"/>
</dbReference>
<dbReference type="GO" id="GO:0016705">
    <property type="term" value="F:oxidoreductase activity, acting on paired donors, with incorporation or reduction of molecular oxygen"/>
    <property type="evidence" value="ECO:0007669"/>
    <property type="project" value="InterPro"/>
</dbReference>
<name>A0A2T3ZMR5_TRIA4</name>
<dbReference type="PANTHER" id="PTHR46300:SF11">
    <property type="entry name" value="OXIDOREDUCTASE, PUTATIVE-RELATED"/>
    <property type="match status" value="1"/>
</dbReference>
<dbReference type="Pfam" id="PF00067">
    <property type="entry name" value="p450"/>
    <property type="match status" value="1"/>
</dbReference>
<dbReference type="InterPro" id="IPR036396">
    <property type="entry name" value="Cyt_P450_sf"/>
</dbReference>
<keyword evidence="2 5" id="KW-0479">Metal-binding</keyword>
<comment type="similarity">
    <text evidence="1">Belongs to the cytochrome P450 family.</text>
</comment>
<dbReference type="SUPFAM" id="SSF48264">
    <property type="entry name" value="Cytochrome P450"/>
    <property type="match status" value="1"/>
</dbReference>
<evidence type="ECO:0000256" key="5">
    <source>
        <dbReference type="PIRSR" id="PIRSR602401-1"/>
    </source>
</evidence>
<evidence type="ECO:0000256" key="3">
    <source>
        <dbReference type="ARBA" id="ARBA00023002"/>
    </source>
</evidence>
<dbReference type="Gene3D" id="1.10.630.10">
    <property type="entry name" value="Cytochrome P450"/>
    <property type="match status" value="1"/>
</dbReference>
<dbReference type="Proteomes" id="UP000240493">
    <property type="component" value="Unassembled WGS sequence"/>
</dbReference>
<dbReference type="PANTHER" id="PTHR46300">
    <property type="entry name" value="P450, PUTATIVE (EUROFUNG)-RELATED-RELATED"/>
    <property type="match status" value="1"/>
</dbReference>
<proteinExistence type="inferred from homology"/>
<evidence type="ECO:0000256" key="2">
    <source>
        <dbReference type="ARBA" id="ARBA00022723"/>
    </source>
</evidence>
<dbReference type="OrthoDB" id="1470350at2759"/>
<dbReference type="PRINTS" id="PR00463">
    <property type="entry name" value="EP450I"/>
</dbReference>
<dbReference type="GO" id="GO:0020037">
    <property type="term" value="F:heme binding"/>
    <property type="evidence" value="ECO:0007669"/>
    <property type="project" value="InterPro"/>
</dbReference>
<evidence type="ECO:0000313" key="6">
    <source>
        <dbReference type="EMBL" id="PTB46084.1"/>
    </source>
</evidence>
<dbReference type="InterPro" id="IPR002401">
    <property type="entry name" value="Cyt_P450_E_grp-I"/>
</dbReference>
<dbReference type="GO" id="GO:0004497">
    <property type="term" value="F:monooxygenase activity"/>
    <property type="evidence" value="ECO:0007669"/>
    <property type="project" value="InterPro"/>
</dbReference>
<feature type="binding site" description="axial binding residue" evidence="5">
    <location>
        <position position="450"/>
    </location>
    <ligand>
        <name>heme</name>
        <dbReference type="ChEBI" id="CHEBI:30413"/>
    </ligand>
    <ligandPart>
        <name>Fe</name>
        <dbReference type="ChEBI" id="CHEBI:18248"/>
    </ligandPart>
</feature>
<dbReference type="InterPro" id="IPR050364">
    <property type="entry name" value="Cytochrome_P450_fung"/>
</dbReference>
<dbReference type="InterPro" id="IPR001128">
    <property type="entry name" value="Cyt_P450"/>
</dbReference>
<evidence type="ECO:0000256" key="1">
    <source>
        <dbReference type="ARBA" id="ARBA00010617"/>
    </source>
</evidence>